<dbReference type="Proteomes" id="UP000615446">
    <property type="component" value="Unassembled WGS sequence"/>
</dbReference>
<sequence>MTETSQNNGEINPENNNNEGKKLCRILFEDVTTIKLDKFNLDHPFEIFYVPGHEGDGIRSLVATIQPKNKKLQEDHRITSLSINIGNRLKNKPIFRYNNNEREICGPYIEWPVKNYGDGYIKVKSDGSLTISAIQRNNPITVDNERALKRLRLDESN</sequence>
<protein>
    <submittedName>
        <fullName evidence="1">Uncharacterized protein</fullName>
    </submittedName>
</protein>
<reference evidence="2" key="2">
    <citation type="submission" date="2019-10" db="EMBL/GenBank/DDBJ databases">
        <title>Conservation and host-specific expression of non-tandemly repeated heterogenous ribosome RNA gene in arbuscular mycorrhizal fungi.</title>
        <authorList>
            <person name="Maeda T."/>
            <person name="Kobayashi Y."/>
            <person name="Nakagawa T."/>
            <person name="Ezawa T."/>
            <person name="Yamaguchi K."/>
            <person name="Bino T."/>
            <person name="Nishimoto Y."/>
            <person name="Shigenobu S."/>
            <person name="Kawaguchi M."/>
        </authorList>
    </citation>
    <scope>NUCLEOTIDE SEQUENCE</scope>
    <source>
        <strain evidence="2">HR1</strain>
    </source>
</reference>
<gene>
    <name evidence="2" type="ORF">RCL2_001994300</name>
    <name evidence="1" type="ORF">RclHR1_07330002</name>
</gene>
<dbReference type="EMBL" id="BLAL01000223">
    <property type="protein sequence ID" value="GES93187.1"/>
    <property type="molecule type" value="Genomic_DNA"/>
</dbReference>
<proteinExistence type="predicted"/>
<dbReference type="Proteomes" id="UP000247702">
    <property type="component" value="Unassembled WGS sequence"/>
</dbReference>
<comment type="caution">
    <text evidence="1">The sequence shown here is derived from an EMBL/GenBank/DDBJ whole genome shotgun (WGS) entry which is preliminary data.</text>
</comment>
<evidence type="ECO:0000313" key="1">
    <source>
        <dbReference type="EMBL" id="GBC07244.1"/>
    </source>
</evidence>
<accession>A0A2Z6RWT4</accession>
<name>A0A2Z6RWT4_9GLOM</name>
<dbReference type="AlphaFoldDB" id="A0A2Z6RWT4"/>
<organism evidence="1 3">
    <name type="scientific">Rhizophagus clarus</name>
    <dbReference type="NCBI Taxonomy" id="94130"/>
    <lineage>
        <taxon>Eukaryota</taxon>
        <taxon>Fungi</taxon>
        <taxon>Fungi incertae sedis</taxon>
        <taxon>Mucoromycota</taxon>
        <taxon>Glomeromycotina</taxon>
        <taxon>Glomeromycetes</taxon>
        <taxon>Glomerales</taxon>
        <taxon>Glomeraceae</taxon>
        <taxon>Rhizophagus</taxon>
    </lineage>
</organism>
<reference evidence="1 3" key="1">
    <citation type="submission" date="2017-11" db="EMBL/GenBank/DDBJ databases">
        <title>The genome of Rhizophagus clarus HR1 reveals common genetic basis of auxotrophy among arbuscular mycorrhizal fungi.</title>
        <authorList>
            <person name="Kobayashi Y."/>
        </authorList>
    </citation>
    <scope>NUCLEOTIDE SEQUENCE [LARGE SCALE GENOMIC DNA]</scope>
    <source>
        <strain evidence="1 3">HR1</strain>
    </source>
</reference>
<keyword evidence="3" id="KW-1185">Reference proteome</keyword>
<dbReference type="OrthoDB" id="2316768at2759"/>
<evidence type="ECO:0000313" key="3">
    <source>
        <dbReference type="Proteomes" id="UP000247702"/>
    </source>
</evidence>
<dbReference type="EMBL" id="BEXD01004130">
    <property type="protein sequence ID" value="GBC07244.1"/>
    <property type="molecule type" value="Genomic_DNA"/>
</dbReference>
<evidence type="ECO:0000313" key="2">
    <source>
        <dbReference type="EMBL" id="GES93187.1"/>
    </source>
</evidence>